<evidence type="ECO:0000256" key="8">
    <source>
        <dbReference type="ARBA" id="ARBA00048366"/>
    </source>
</evidence>
<keyword evidence="4 9" id="KW-0819">tRNA processing</keyword>
<sequence>MTSENQYSVASQDPMVAAFENGMLLVYPTEAVMGIGCDPDSESAVLALLEIKQRPIEKGVILVAANYSQLLPYVNDNAIRPDMRTEIFSSWPGPNTWLLPKSTSAPMWLTGKHDKIAVRVSNHPTVRAMCETLGKPVVSTSANLTGQPPARTLDEAKAIFADSVLYVEGSVGESSKPSTIRDGETGDIIRA</sequence>
<evidence type="ECO:0000256" key="9">
    <source>
        <dbReference type="HAMAP-Rule" id="MF_01852"/>
    </source>
</evidence>
<comment type="similarity">
    <text evidence="9">Belongs to the SUA5 family. TsaC subfamily.</text>
</comment>
<dbReference type="GO" id="GO:0005737">
    <property type="term" value="C:cytoplasm"/>
    <property type="evidence" value="ECO:0007669"/>
    <property type="project" value="UniProtKB-SubCell"/>
</dbReference>
<proteinExistence type="inferred from homology"/>
<evidence type="ECO:0000256" key="10">
    <source>
        <dbReference type="SAM" id="MobiDB-lite"/>
    </source>
</evidence>
<dbReference type="AlphaFoldDB" id="A0A075NX24"/>
<reference evidence="12 13" key="1">
    <citation type="submission" date="2014-06" db="EMBL/GenBank/DDBJ databases">
        <title>Genomes of Alteromonas australica, a world apart.</title>
        <authorList>
            <person name="Gonzaga A."/>
            <person name="Lopez-Perez M."/>
            <person name="Rodriguez-Valera F."/>
        </authorList>
    </citation>
    <scope>NUCLEOTIDE SEQUENCE [LARGE SCALE GENOMIC DNA]</scope>
    <source>
        <strain evidence="12 13">H 17</strain>
    </source>
</reference>
<evidence type="ECO:0000313" key="13">
    <source>
        <dbReference type="Proteomes" id="UP000056090"/>
    </source>
</evidence>
<keyword evidence="6 9" id="KW-0547">Nucleotide-binding</keyword>
<dbReference type="GO" id="GO:0005524">
    <property type="term" value="F:ATP binding"/>
    <property type="evidence" value="ECO:0007669"/>
    <property type="project" value="UniProtKB-UniRule"/>
</dbReference>
<organism evidence="12 13">
    <name type="scientific">Alteromonas australica</name>
    <dbReference type="NCBI Taxonomy" id="589873"/>
    <lineage>
        <taxon>Bacteria</taxon>
        <taxon>Pseudomonadati</taxon>
        <taxon>Pseudomonadota</taxon>
        <taxon>Gammaproteobacteria</taxon>
        <taxon>Alteromonadales</taxon>
        <taxon>Alteromonadaceae</taxon>
        <taxon>Alteromonas/Salinimonas group</taxon>
        <taxon>Alteromonas</taxon>
    </lineage>
</organism>
<evidence type="ECO:0000256" key="1">
    <source>
        <dbReference type="ARBA" id="ARBA00004496"/>
    </source>
</evidence>
<dbReference type="GO" id="GO:0006450">
    <property type="term" value="P:regulation of translational fidelity"/>
    <property type="evidence" value="ECO:0007669"/>
    <property type="project" value="TreeGrafter"/>
</dbReference>
<evidence type="ECO:0000313" key="12">
    <source>
        <dbReference type="EMBL" id="AIF97225.1"/>
    </source>
</evidence>
<evidence type="ECO:0000259" key="11">
    <source>
        <dbReference type="PROSITE" id="PS51163"/>
    </source>
</evidence>
<dbReference type="OrthoDB" id="9814580at2"/>
<dbReference type="GeneID" id="78253355"/>
<dbReference type="InterPro" id="IPR023535">
    <property type="entry name" value="TC-AMP_synthase"/>
</dbReference>
<dbReference type="SUPFAM" id="SSF55821">
    <property type="entry name" value="YrdC/RibB"/>
    <property type="match status" value="1"/>
</dbReference>
<evidence type="ECO:0000256" key="2">
    <source>
        <dbReference type="ARBA" id="ARBA00022490"/>
    </source>
</evidence>
<dbReference type="Gene3D" id="3.90.870.10">
    <property type="entry name" value="DHBP synthase"/>
    <property type="match status" value="1"/>
</dbReference>
<dbReference type="EC" id="2.7.7.87" evidence="9"/>
<feature type="region of interest" description="Disordered" evidence="10">
    <location>
        <begin position="172"/>
        <end position="191"/>
    </location>
</feature>
<evidence type="ECO:0000256" key="4">
    <source>
        <dbReference type="ARBA" id="ARBA00022694"/>
    </source>
</evidence>
<dbReference type="InterPro" id="IPR050156">
    <property type="entry name" value="TC-AMP_synthase_SUA5"/>
</dbReference>
<keyword evidence="5 9" id="KW-0548">Nucleotidyltransferase</keyword>
<keyword evidence="2 9" id="KW-0963">Cytoplasm</keyword>
<dbReference type="KEGG" id="aaus:EP12_00125"/>
<dbReference type="PANTHER" id="PTHR17490:SF18">
    <property type="entry name" value="THREONYLCARBAMOYL-AMP SYNTHASE"/>
    <property type="match status" value="1"/>
</dbReference>
<comment type="function">
    <text evidence="9">Required for the formation of a threonylcarbamoyl group on adenosine at position 37 (t(6)A37) in tRNAs that read codons beginning with adenine. Catalyzes the conversion of L-threonine, HCO(3)(-)/CO(2) and ATP to give threonylcarbamoyl-AMP (TC-AMP) as the acyladenylate intermediate, with the release of diphosphate.</text>
</comment>
<dbReference type="GO" id="GO:0000049">
    <property type="term" value="F:tRNA binding"/>
    <property type="evidence" value="ECO:0007669"/>
    <property type="project" value="TreeGrafter"/>
</dbReference>
<dbReference type="InterPro" id="IPR017945">
    <property type="entry name" value="DHBP_synth_RibB-like_a/b_dom"/>
</dbReference>
<gene>
    <name evidence="9" type="primary">tsaC</name>
    <name evidence="12" type="ORF">EP13_00125</name>
</gene>
<dbReference type="KEGG" id="aal:EP13_00125"/>
<evidence type="ECO:0000256" key="7">
    <source>
        <dbReference type="ARBA" id="ARBA00022840"/>
    </source>
</evidence>
<protein>
    <recommendedName>
        <fullName evidence="9">Threonylcarbamoyl-AMP synthase</fullName>
        <shortName evidence="9">TC-AMP synthase</shortName>
        <ecNumber evidence="9">2.7.7.87</ecNumber>
    </recommendedName>
    <alternativeName>
        <fullName evidence="9">L-threonylcarbamoyladenylate synthase</fullName>
    </alternativeName>
    <alternativeName>
        <fullName evidence="9">t(6)A37 threonylcarbamoyladenosine biosynthesis protein TsaC</fullName>
    </alternativeName>
    <alternativeName>
        <fullName evidence="9">tRNA threonylcarbamoyladenosine biosynthesis protein TsaC</fullName>
    </alternativeName>
</protein>
<dbReference type="PATRIC" id="fig|589873.4.peg.29"/>
<feature type="compositionally biased region" description="Basic and acidic residues" evidence="10">
    <location>
        <begin position="179"/>
        <end position="191"/>
    </location>
</feature>
<evidence type="ECO:0000256" key="5">
    <source>
        <dbReference type="ARBA" id="ARBA00022695"/>
    </source>
</evidence>
<dbReference type="PROSITE" id="PS51163">
    <property type="entry name" value="YRDC"/>
    <property type="match status" value="1"/>
</dbReference>
<name>A0A075NX24_9ALTE</name>
<dbReference type="GO" id="GO:0061710">
    <property type="term" value="F:L-threonylcarbamoyladenylate synthase"/>
    <property type="evidence" value="ECO:0007669"/>
    <property type="project" value="UniProtKB-EC"/>
</dbReference>
<dbReference type="eggNOG" id="COG0009">
    <property type="taxonomic scope" value="Bacteria"/>
</dbReference>
<dbReference type="HAMAP" id="MF_01852">
    <property type="entry name" value="TsaC"/>
    <property type="match status" value="1"/>
</dbReference>
<comment type="subcellular location">
    <subcellularLocation>
        <location evidence="1 9">Cytoplasm</location>
    </subcellularLocation>
</comment>
<dbReference type="RefSeq" id="WP_044055421.1">
    <property type="nucleotide sequence ID" value="NZ_CP008849.1"/>
</dbReference>
<dbReference type="InterPro" id="IPR006070">
    <property type="entry name" value="Sua5-like_dom"/>
</dbReference>
<dbReference type="Pfam" id="PF01300">
    <property type="entry name" value="Sua5_yciO_yrdC"/>
    <property type="match status" value="1"/>
</dbReference>
<accession>A0A075NX24</accession>
<evidence type="ECO:0000256" key="6">
    <source>
        <dbReference type="ARBA" id="ARBA00022741"/>
    </source>
</evidence>
<dbReference type="GO" id="GO:0003725">
    <property type="term" value="F:double-stranded RNA binding"/>
    <property type="evidence" value="ECO:0007669"/>
    <property type="project" value="InterPro"/>
</dbReference>
<dbReference type="GO" id="GO:0002949">
    <property type="term" value="P:tRNA threonylcarbamoyladenosine modification"/>
    <property type="evidence" value="ECO:0007669"/>
    <property type="project" value="UniProtKB-UniRule"/>
</dbReference>
<feature type="domain" description="YrdC-like" evidence="11">
    <location>
        <begin position="9"/>
        <end position="191"/>
    </location>
</feature>
<dbReference type="FunFam" id="3.90.870.10:FF:000004">
    <property type="entry name" value="Threonylcarbamoyl-AMP synthase"/>
    <property type="match status" value="1"/>
</dbReference>
<dbReference type="Proteomes" id="UP000056090">
    <property type="component" value="Chromosome"/>
</dbReference>
<keyword evidence="3 9" id="KW-0808">Transferase</keyword>
<dbReference type="EMBL" id="CP008849">
    <property type="protein sequence ID" value="AIF97225.1"/>
    <property type="molecule type" value="Genomic_DNA"/>
</dbReference>
<dbReference type="PANTHER" id="PTHR17490">
    <property type="entry name" value="SUA5"/>
    <property type="match status" value="1"/>
</dbReference>
<keyword evidence="13" id="KW-1185">Reference proteome</keyword>
<keyword evidence="7 9" id="KW-0067">ATP-binding</keyword>
<comment type="catalytic activity">
    <reaction evidence="8 9">
        <text>L-threonine + hydrogencarbonate + ATP = L-threonylcarbamoyladenylate + diphosphate + H2O</text>
        <dbReference type="Rhea" id="RHEA:36407"/>
        <dbReference type="ChEBI" id="CHEBI:15377"/>
        <dbReference type="ChEBI" id="CHEBI:17544"/>
        <dbReference type="ChEBI" id="CHEBI:30616"/>
        <dbReference type="ChEBI" id="CHEBI:33019"/>
        <dbReference type="ChEBI" id="CHEBI:57926"/>
        <dbReference type="ChEBI" id="CHEBI:73682"/>
        <dbReference type="EC" id="2.7.7.87"/>
    </reaction>
</comment>
<evidence type="ECO:0000256" key="3">
    <source>
        <dbReference type="ARBA" id="ARBA00022679"/>
    </source>
</evidence>